<dbReference type="SFLD" id="SFLDS00003">
    <property type="entry name" value="Haloacid_Dehalogenase"/>
    <property type="match status" value="1"/>
</dbReference>
<dbReference type="SUPFAM" id="SSF47240">
    <property type="entry name" value="Ferritin-like"/>
    <property type="match status" value="1"/>
</dbReference>
<dbReference type="SUPFAM" id="SSF56784">
    <property type="entry name" value="HAD-like"/>
    <property type="match status" value="1"/>
</dbReference>
<dbReference type="EC" id="7.2.2.8" evidence="3"/>
<dbReference type="InterPro" id="IPR001757">
    <property type="entry name" value="P_typ_ATPase"/>
</dbReference>
<dbReference type="AlphaFoldDB" id="A0A2N5JB03"/>
<keyword evidence="4" id="KW-0813">Transport</keyword>
<dbReference type="CDD" id="cd02094">
    <property type="entry name" value="P-type_ATPase_Cu-like"/>
    <property type="match status" value="1"/>
</dbReference>
<dbReference type="SUPFAM" id="SSF81653">
    <property type="entry name" value="Calcium ATPase, transduction domain A"/>
    <property type="match status" value="1"/>
</dbReference>
<keyword evidence="10" id="KW-1278">Translocase</keyword>
<evidence type="ECO:0000256" key="7">
    <source>
        <dbReference type="ARBA" id="ARBA00022741"/>
    </source>
</evidence>
<dbReference type="InterPro" id="IPR018303">
    <property type="entry name" value="ATPase_P-typ_P_site"/>
</dbReference>
<dbReference type="OrthoDB" id="7059309at2"/>
<gene>
    <name evidence="19" type="ORF">Uis1B_0702</name>
</gene>
<feature type="transmembrane region" description="Helical" evidence="16">
    <location>
        <begin position="212"/>
        <end position="236"/>
    </location>
</feature>
<dbReference type="InterPro" id="IPR036412">
    <property type="entry name" value="HAD-like_sf"/>
</dbReference>
<organism evidence="19 20">
    <name type="scientific">Bifidobacterium margollesii</name>
    <dbReference type="NCBI Taxonomy" id="2020964"/>
    <lineage>
        <taxon>Bacteria</taxon>
        <taxon>Bacillati</taxon>
        <taxon>Actinomycetota</taxon>
        <taxon>Actinomycetes</taxon>
        <taxon>Bifidobacteriales</taxon>
        <taxon>Bifidobacteriaceae</taxon>
        <taxon>Bifidobacterium</taxon>
    </lineage>
</organism>
<feature type="region of interest" description="Disordered" evidence="17">
    <location>
        <begin position="122"/>
        <end position="177"/>
    </location>
</feature>
<dbReference type="SUPFAM" id="SSF49503">
    <property type="entry name" value="Cupredoxins"/>
    <property type="match status" value="1"/>
</dbReference>
<protein>
    <recommendedName>
        <fullName evidence="3">P-type Cu(+) transporter</fullName>
        <ecNumber evidence="3">7.2.2.8</ecNumber>
    </recommendedName>
</protein>
<keyword evidence="16" id="KW-1003">Cell membrane</keyword>
<dbReference type="InterPro" id="IPR009078">
    <property type="entry name" value="Ferritin-like_SF"/>
</dbReference>
<dbReference type="InterPro" id="IPR007029">
    <property type="entry name" value="YHS_dom"/>
</dbReference>
<dbReference type="GO" id="GO:0016887">
    <property type="term" value="F:ATP hydrolysis activity"/>
    <property type="evidence" value="ECO:0007669"/>
    <property type="project" value="InterPro"/>
</dbReference>
<evidence type="ECO:0000259" key="18">
    <source>
        <dbReference type="SMART" id="SM00746"/>
    </source>
</evidence>
<dbReference type="SFLD" id="SFLDG00002">
    <property type="entry name" value="C1.7:_P-type_atpase_like"/>
    <property type="match status" value="1"/>
</dbReference>
<dbReference type="Gene3D" id="3.40.50.1000">
    <property type="entry name" value="HAD superfamily/HAD-like"/>
    <property type="match status" value="1"/>
</dbReference>
<dbReference type="PROSITE" id="PS00154">
    <property type="entry name" value="ATPASE_E1_E2"/>
    <property type="match status" value="1"/>
</dbReference>
<feature type="transmembrane region" description="Helical" evidence="16">
    <location>
        <begin position="455"/>
        <end position="478"/>
    </location>
</feature>
<dbReference type="InterPro" id="IPR012348">
    <property type="entry name" value="RNR-like"/>
</dbReference>
<dbReference type="InterPro" id="IPR023298">
    <property type="entry name" value="ATPase_P-typ_TM_dom_sf"/>
</dbReference>
<dbReference type="PRINTS" id="PR00119">
    <property type="entry name" value="CATATPASE"/>
</dbReference>
<dbReference type="FunFam" id="3.40.50.1000:FF:000144">
    <property type="entry name" value="copper-transporting ATPase 1 isoform X2"/>
    <property type="match status" value="1"/>
</dbReference>
<dbReference type="Pfam" id="PF00702">
    <property type="entry name" value="Hydrolase"/>
    <property type="match status" value="1"/>
</dbReference>
<evidence type="ECO:0000256" key="13">
    <source>
        <dbReference type="ARBA" id="ARBA00023065"/>
    </source>
</evidence>
<reference evidence="19 20" key="1">
    <citation type="submission" date="2017-07" db="EMBL/GenBank/DDBJ databases">
        <title>Bifidobacterium novel species.</title>
        <authorList>
            <person name="Lugli G.A."/>
            <person name="Milani C."/>
            <person name="Duranti S."/>
            <person name="Mangifesta M."/>
        </authorList>
    </citation>
    <scope>NUCLEOTIDE SEQUENCE [LARGE SCALE GENOMIC DNA]</scope>
    <source>
        <strain evidence="20">Uis1B</strain>
    </source>
</reference>
<evidence type="ECO:0000256" key="4">
    <source>
        <dbReference type="ARBA" id="ARBA00022448"/>
    </source>
</evidence>
<dbReference type="Proteomes" id="UP000235050">
    <property type="component" value="Unassembled WGS sequence"/>
</dbReference>
<feature type="transmembrane region" description="Helical" evidence="16">
    <location>
        <begin position="187"/>
        <end position="206"/>
    </location>
</feature>
<comment type="subcellular location">
    <subcellularLocation>
        <location evidence="1">Cell membrane</location>
        <topology evidence="1">Multi-pass membrane protein</topology>
    </subcellularLocation>
</comment>
<keyword evidence="12" id="KW-0186">Copper</keyword>
<dbReference type="GO" id="GO:0005524">
    <property type="term" value="F:ATP binding"/>
    <property type="evidence" value="ECO:0007669"/>
    <property type="project" value="UniProtKB-UniRule"/>
</dbReference>
<dbReference type="GO" id="GO:0005886">
    <property type="term" value="C:plasma membrane"/>
    <property type="evidence" value="ECO:0007669"/>
    <property type="project" value="UniProtKB-SubCell"/>
</dbReference>
<dbReference type="PANTHER" id="PTHR43520:SF8">
    <property type="entry name" value="P-TYPE CU(+) TRANSPORTER"/>
    <property type="match status" value="1"/>
</dbReference>
<keyword evidence="20" id="KW-1185">Reference proteome</keyword>
<feature type="transmembrane region" description="Helical" evidence="16">
    <location>
        <begin position="276"/>
        <end position="293"/>
    </location>
</feature>
<dbReference type="GO" id="GO:0016491">
    <property type="term" value="F:oxidoreductase activity"/>
    <property type="evidence" value="ECO:0007669"/>
    <property type="project" value="InterPro"/>
</dbReference>
<dbReference type="InterPro" id="IPR011017">
    <property type="entry name" value="TRASH_dom"/>
</dbReference>
<dbReference type="NCBIfam" id="TIGR01511">
    <property type="entry name" value="ATPase-IB1_Cu"/>
    <property type="match status" value="1"/>
</dbReference>
<feature type="transmembrane region" description="Helical" evidence="16">
    <location>
        <begin position="243"/>
        <end position="264"/>
    </location>
</feature>
<evidence type="ECO:0000256" key="10">
    <source>
        <dbReference type="ARBA" id="ARBA00022967"/>
    </source>
</evidence>
<accession>A0A2N5JB03</accession>
<dbReference type="SUPFAM" id="SSF81665">
    <property type="entry name" value="Calcium ATPase, transmembrane domain M"/>
    <property type="match status" value="1"/>
</dbReference>
<dbReference type="InterPro" id="IPR059000">
    <property type="entry name" value="ATPase_P-type_domA"/>
</dbReference>
<feature type="transmembrane region" description="Helical" evidence="16">
    <location>
        <begin position="784"/>
        <end position="803"/>
    </location>
</feature>
<feature type="compositionally biased region" description="Basic and acidic residues" evidence="17">
    <location>
        <begin position="163"/>
        <end position="177"/>
    </location>
</feature>
<feature type="compositionally biased region" description="Low complexity" evidence="17">
    <location>
        <begin position="142"/>
        <end position="159"/>
    </location>
</feature>
<evidence type="ECO:0000256" key="8">
    <source>
        <dbReference type="ARBA" id="ARBA00022796"/>
    </source>
</evidence>
<sequence>MNIVVAVVAAIIVSVGVLWFFFAPKSAYRARREGAVQEAVIEVKGGYSPSVIEAEAGVPLRLIFDRKERGECSSHVVFPDFGIDRVLPAFRTTTVTLTPNSPGEYGFACGMNMLHGTLRVVGEPRPGAAKDADVKPAAEPAEPQGSQESPKSQESPETQGSQESHESPEPDDDATRTEELHSLIRRLIVAAALTAPVFISTMFHLYHLDPWWQLALIAPVMLYAGRPIYATGWAAIRHRSPEMNALVSLGTIASFLYSLVATIAPQLLPVGAREPYYEAVGTIITLMLVGQVLETRARLGTGRAIRSLIDLQPKTARVERGGAVEEIPAEQVAVGDVVVIRPGERLPVDGVVVSGGTSIDESMITGEPMPVVKKTGDMVTGATVNGTGSLRYRATQVGQDTVLSQIVTLVRSAQSSKAPVQRLADRISSIFVPAVVLIAIWACALWWALGPQPSLTYALVCAVSVLVIACPCALGLATPLSITIATGRAAKYGVLIRSAEALETAAHVDVVVLDKTGTVTEGRPKLRDVLPYGEWRSVEADGDSGVLAFAAAAEDDSEHPLATAIVEGARSRGVHVPPAEDFAATTGLGVRARVDGREVLVGNPEFIDAHDVQMPDDPQSVDEILDQLDRFAAEGKTPMLVAVDGLLAAQITVADTVKPTSRRAVAALRGRGIDVVMLTGDNADTAKAVAREVGIERVVADVRPGRKADEIARLAAEGHTVAMVGDGINDAPALACADVGFAIGTGTDVAIESADITLMGGSLTGVVTAIDLSHAAMRNIRQNLGFAFGYNGIGIPIAAGALYPLMGMLLNPMIAGAAMACSSLSVVLNASRLNGFDPERVRPYRVKSGRRAGRADVAGAVGDGTGCATATGNCAAASGDTGFGTIMNIMKGSIMALFNRHHSESHDMHDMHHEAGAGAGAAVDPVCGMSVDPAAAAASREYEGKTYYFCGAGCAAHFDKNPASFVK</sequence>
<dbReference type="Pfam" id="PF13473">
    <property type="entry name" value="Cupredoxin_1"/>
    <property type="match status" value="1"/>
</dbReference>
<feature type="domain" description="TRASH" evidence="18">
    <location>
        <begin position="924"/>
        <end position="962"/>
    </location>
</feature>
<dbReference type="EMBL" id="NMWU01000011">
    <property type="protein sequence ID" value="PLS31361.1"/>
    <property type="molecule type" value="Genomic_DNA"/>
</dbReference>
<dbReference type="SFLD" id="SFLDF00027">
    <property type="entry name" value="p-type_atpase"/>
    <property type="match status" value="1"/>
</dbReference>
<keyword evidence="8" id="KW-0187">Copper transport</keyword>
<name>A0A2N5JB03_9BIFI</name>
<keyword evidence="14 16" id="KW-0472">Membrane</keyword>
<feature type="transmembrane region" description="Helical" evidence="16">
    <location>
        <begin position="6"/>
        <end position="23"/>
    </location>
</feature>
<evidence type="ECO:0000313" key="19">
    <source>
        <dbReference type="EMBL" id="PLS31361.1"/>
    </source>
</evidence>
<keyword evidence="11 16" id="KW-1133">Transmembrane helix</keyword>
<keyword evidence="13" id="KW-0406">Ion transport</keyword>
<dbReference type="Gene3D" id="2.60.40.420">
    <property type="entry name" value="Cupredoxins - blue copper proteins"/>
    <property type="match status" value="1"/>
</dbReference>
<dbReference type="InterPro" id="IPR023299">
    <property type="entry name" value="ATPase_P-typ_cyto_dom_N"/>
</dbReference>
<dbReference type="Gene3D" id="2.70.150.10">
    <property type="entry name" value="Calcium-transporting ATPase, cytoplasmic transduction domain A"/>
    <property type="match status" value="1"/>
</dbReference>
<dbReference type="NCBIfam" id="TIGR01494">
    <property type="entry name" value="ATPase_P-type"/>
    <property type="match status" value="2"/>
</dbReference>
<keyword evidence="9 16" id="KW-0067">ATP-binding</keyword>
<feature type="transmembrane region" description="Helical" evidence="16">
    <location>
        <begin position="430"/>
        <end position="449"/>
    </location>
</feature>
<dbReference type="InterPro" id="IPR008250">
    <property type="entry name" value="ATPase_P-typ_transduc_dom_A_sf"/>
</dbReference>
<dbReference type="InterPro" id="IPR027256">
    <property type="entry name" value="P-typ_ATPase_IB"/>
</dbReference>
<dbReference type="GO" id="GO:0043682">
    <property type="term" value="F:P-type divalent copper transporter activity"/>
    <property type="evidence" value="ECO:0007669"/>
    <property type="project" value="TreeGrafter"/>
</dbReference>
<dbReference type="InterPro" id="IPR008972">
    <property type="entry name" value="Cupredoxin"/>
</dbReference>
<dbReference type="InterPro" id="IPR023214">
    <property type="entry name" value="HAD_sf"/>
</dbReference>
<evidence type="ECO:0000256" key="2">
    <source>
        <dbReference type="ARBA" id="ARBA00006024"/>
    </source>
</evidence>
<evidence type="ECO:0000256" key="9">
    <source>
        <dbReference type="ARBA" id="ARBA00022840"/>
    </source>
</evidence>
<evidence type="ECO:0000256" key="16">
    <source>
        <dbReference type="RuleBase" id="RU362081"/>
    </source>
</evidence>
<evidence type="ECO:0000256" key="1">
    <source>
        <dbReference type="ARBA" id="ARBA00004651"/>
    </source>
</evidence>
<dbReference type="GO" id="GO:0140581">
    <property type="term" value="F:P-type monovalent copper transporter activity"/>
    <property type="evidence" value="ECO:0007669"/>
    <property type="project" value="UniProtKB-EC"/>
</dbReference>
<comment type="similarity">
    <text evidence="2 16">Belongs to the cation transport ATPase (P-type) (TC 3.A.3) family. Type IB subfamily.</text>
</comment>
<evidence type="ECO:0000256" key="17">
    <source>
        <dbReference type="SAM" id="MobiDB-lite"/>
    </source>
</evidence>
<evidence type="ECO:0000256" key="3">
    <source>
        <dbReference type="ARBA" id="ARBA00012517"/>
    </source>
</evidence>
<evidence type="ECO:0000256" key="14">
    <source>
        <dbReference type="ARBA" id="ARBA00023136"/>
    </source>
</evidence>
<evidence type="ECO:0000256" key="15">
    <source>
        <dbReference type="ARBA" id="ARBA00049289"/>
    </source>
</evidence>
<dbReference type="SMART" id="SM00746">
    <property type="entry name" value="TRASH"/>
    <property type="match status" value="1"/>
</dbReference>
<dbReference type="Gene3D" id="3.40.1110.10">
    <property type="entry name" value="Calcium-transporting ATPase, cytoplasmic domain N"/>
    <property type="match status" value="1"/>
</dbReference>
<dbReference type="Pfam" id="PF04945">
    <property type="entry name" value="YHS"/>
    <property type="match status" value="1"/>
</dbReference>
<dbReference type="PANTHER" id="PTHR43520">
    <property type="entry name" value="ATP7, ISOFORM B"/>
    <property type="match status" value="1"/>
</dbReference>
<keyword evidence="5 16" id="KW-0812">Transmembrane</keyword>
<proteinExistence type="inferred from homology"/>
<dbReference type="Pfam" id="PF00122">
    <property type="entry name" value="E1-E2_ATPase"/>
    <property type="match status" value="1"/>
</dbReference>
<dbReference type="GO" id="GO:0005507">
    <property type="term" value="F:copper ion binding"/>
    <property type="evidence" value="ECO:0007669"/>
    <property type="project" value="TreeGrafter"/>
</dbReference>
<dbReference type="GO" id="GO:0055070">
    <property type="term" value="P:copper ion homeostasis"/>
    <property type="evidence" value="ECO:0007669"/>
    <property type="project" value="TreeGrafter"/>
</dbReference>
<dbReference type="NCBIfam" id="TIGR01525">
    <property type="entry name" value="ATPase-IB_hvy"/>
    <property type="match status" value="1"/>
</dbReference>
<evidence type="ECO:0000313" key="20">
    <source>
        <dbReference type="Proteomes" id="UP000235050"/>
    </source>
</evidence>
<keyword evidence="7 16" id="KW-0547">Nucleotide-binding</keyword>
<evidence type="ECO:0000256" key="5">
    <source>
        <dbReference type="ARBA" id="ARBA00022692"/>
    </source>
</evidence>
<keyword evidence="6 16" id="KW-0479">Metal-binding</keyword>
<dbReference type="RefSeq" id="WP_101615667.1">
    <property type="nucleotide sequence ID" value="NZ_NMWU01000011.1"/>
</dbReference>
<dbReference type="FunFam" id="2.70.150.10:FF:000002">
    <property type="entry name" value="Copper-transporting ATPase 1, putative"/>
    <property type="match status" value="1"/>
</dbReference>
<dbReference type="InterPro" id="IPR044492">
    <property type="entry name" value="P_typ_ATPase_HD_dom"/>
</dbReference>
<comment type="catalytic activity">
    <reaction evidence="15">
        <text>Cu(+)(in) + ATP + H2O = Cu(+)(out) + ADP + phosphate + H(+)</text>
        <dbReference type="Rhea" id="RHEA:25792"/>
        <dbReference type="ChEBI" id="CHEBI:15377"/>
        <dbReference type="ChEBI" id="CHEBI:15378"/>
        <dbReference type="ChEBI" id="CHEBI:30616"/>
        <dbReference type="ChEBI" id="CHEBI:43474"/>
        <dbReference type="ChEBI" id="CHEBI:49552"/>
        <dbReference type="ChEBI" id="CHEBI:456216"/>
        <dbReference type="EC" id="7.2.2.8"/>
    </reaction>
</comment>
<dbReference type="InterPro" id="IPR028096">
    <property type="entry name" value="EfeO_Cupredoxin"/>
</dbReference>
<comment type="caution">
    <text evidence="19">The sequence shown here is derived from an EMBL/GenBank/DDBJ whole genome shotgun (WGS) entry which is preliminary data.</text>
</comment>
<evidence type="ECO:0000256" key="6">
    <source>
        <dbReference type="ARBA" id="ARBA00022723"/>
    </source>
</evidence>
<evidence type="ECO:0000256" key="11">
    <source>
        <dbReference type="ARBA" id="ARBA00022989"/>
    </source>
</evidence>
<evidence type="ECO:0000256" key="12">
    <source>
        <dbReference type="ARBA" id="ARBA00023008"/>
    </source>
</evidence>
<dbReference type="Gene3D" id="1.10.620.20">
    <property type="entry name" value="Ribonucleotide Reductase, subunit A"/>
    <property type="match status" value="1"/>
</dbReference>